<proteinExistence type="predicted"/>
<name>A0A6C0B8T3_9ZZZZ</name>
<dbReference type="Pfam" id="PF09612">
    <property type="entry name" value="HtrL_YibB"/>
    <property type="match status" value="1"/>
</dbReference>
<dbReference type="EMBL" id="MN739089">
    <property type="protein sequence ID" value="QHS87873.1"/>
    <property type="molecule type" value="Genomic_DNA"/>
</dbReference>
<evidence type="ECO:0000313" key="1">
    <source>
        <dbReference type="EMBL" id="QHS87873.1"/>
    </source>
</evidence>
<organism evidence="1">
    <name type="scientific">viral metagenome</name>
    <dbReference type="NCBI Taxonomy" id="1070528"/>
    <lineage>
        <taxon>unclassified sequences</taxon>
        <taxon>metagenomes</taxon>
        <taxon>organismal metagenomes</taxon>
    </lineage>
</organism>
<accession>A0A6C0B8T3</accession>
<protein>
    <submittedName>
        <fullName evidence="1">Uncharacterized protein</fullName>
    </submittedName>
</protein>
<sequence length="264" mass="30795">MNRPTLVTAFFDIQRSQKGDGRTIDEYLTWIKKTLQLNCNLYVFTEAKFEAFFREHRPALYPMKIVVIEFKDLYFYKYYSQMLRIINDVEYKGRIQHPNRIECILPEYNIIQYSKFDCLNRAIDENAFNSESFFWIDAGASRFFGDVDISKPYPGGECLEFLVKLPDVFIIQSRHDLATFPIDDNFIWRSDNLLCGTLFGGGANTIKTVYCEIVGVFENQMLAKNNVNNEQLALAMIWSKHPDLFYTITNRSSEHLLLFGILSG</sequence>
<dbReference type="InterPro" id="IPR011735">
    <property type="entry name" value="WlaTC/HtrL_glycosyltransf"/>
</dbReference>
<dbReference type="AlphaFoldDB" id="A0A6C0B8T3"/>
<reference evidence="1" key="1">
    <citation type="journal article" date="2020" name="Nature">
        <title>Giant virus diversity and host interactions through global metagenomics.</title>
        <authorList>
            <person name="Schulz F."/>
            <person name="Roux S."/>
            <person name="Paez-Espino D."/>
            <person name="Jungbluth S."/>
            <person name="Walsh D.A."/>
            <person name="Denef V.J."/>
            <person name="McMahon K.D."/>
            <person name="Konstantinidis K.T."/>
            <person name="Eloe-Fadrosh E.A."/>
            <person name="Kyrpides N.C."/>
            <person name="Woyke T."/>
        </authorList>
    </citation>
    <scope>NUCLEOTIDE SEQUENCE</scope>
    <source>
        <strain evidence="1">GVMAG-M-3300010158-13</strain>
    </source>
</reference>